<accession>A0A6A6UI32</accession>
<dbReference type="Proteomes" id="UP000799302">
    <property type="component" value="Unassembled WGS sequence"/>
</dbReference>
<keyword evidence="3" id="KW-1185">Reference proteome</keyword>
<protein>
    <submittedName>
        <fullName evidence="2">Putative calcineurin-like phosphoesterase</fullName>
    </submittedName>
</protein>
<reference evidence="2" key="1">
    <citation type="journal article" date="2020" name="Stud. Mycol.">
        <title>101 Dothideomycetes genomes: a test case for predicting lifestyles and emergence of pathogens.</title>
        <authorList>
            <person name="Haridas S."/>
            <person name="Albert R."/>
            <person name="Binder M."/>
            <person name="Bloem J."/>
            <person name="Labutti K."/>
            <person name="Salamov A."/>
            <person name="Andreopoulos B."/>
            <person name="Baker S."/>
            <person name="Barry K."/>
            <person name="Bills G."/>
            <person name="Bluhm B."/>
            <person name="Cannon C."/>
            <person name="Castanera R."/>
            <person name="Culley D."/>
            <person name="Daum C."/>
            <person name="Ezra D."/>
            <person name="Gonzalez J."/>
            <person name="Henrissat B."/>
            <person name="Kuo A."/>
            <person name="Liang C."/>
            <person name="Lipzen A."/>
            <person name="Lutzoni F."/>
            <person name="Magnuson J."/>
            <person name="Mondo S."/>
            <person name="Nolan M."/>
            <person name="Ohm R."/>
            <person name="Pangilinan J."/>
            <person name="Park H.-J."/>
            <person name="Ramirez L."/>
            <person name="Alfaro M."/>
            <person name="Sun H."/>
            <person name="Tritt A."/>
            <person name="Yoshinaga Y."/>
            <person name="Zwiers L.-H."/>
            <person name="Turgeon B."/>
            <person name="Goodwin S."/>
            <person name="Spatafora J."/>
            <person name="Crous P."/>
            <person name="Grigoriev I."/>
        </authorList>
    </citation>
    <scope>NUCLEOTIDE SEQUENCE</scope>
    <source>
        <strain evidence="2">CBS 115976</strain>
    </source>
</reference>
<dbReference type="InterPro" id="IPR029052">
    <property type="entry name" value="Metallo-depent_PP-like"/>
</dbReference>
<evidence type="ECO:0000259" key="1">
    <source>
        <dbReference type="Pfam" id="PF00149"/>
    </source>
</evidence>
<name>A0A6A6UI32_9PEZI</name>
<sequence>MAFLNSIKSLLSPRASCPKITFQVLSDLHLEVGNQYTSFSFPVTAPILILAGDIGRLVDEDAMRAFFTVQIVRYEKVLWVLGNHEFYGLSHSKSLEIAMRLESEFDGKLIVLYRRRFDLPEPNITVLGCTLWSQIPDEAKNVVRSKVNDFRRINDWTVGSHNAEHQKDLSWLKEQVSKLQEESPQRRILIVTHHAACTSGTSEPRFEGSPWHSAFATDLLERKGDWPGVQAWVYGHTHYSTGFVKAGVRVVSNQRGYVLPAVESRPSEAESKKNGKNFDPKFVLRL</sequence>
<dbReference type="SUPFAM" id="SSF56300">
    <property type="entry name" value="Metallo-dependent phosphatases"/>
    <property type="match status" value="1"/>
</dbReference>
<dbReference type="AlphaFoldDB" id="A0A6A6UI32"/>
<dbReference type="OrthoDB" id="550558at2759"/>
<organism evidence="2 3">
    <name type="scientific">Microthyrium microscopicum</name>
    <dbReference type="NCBI Taxonomy" id="703497"/>
    <lineage>
        <taxon>Eukaryota</taxon>
        <taxon>Fungi</taxon>
        <taxon>Dikarya</taxon>
        <taxon>Ascomycota</taxon>
        <taxon>Pezizomycotina</taxon>
        <taxon>Dothideomycetes</taxon>
        <taxon>Dothideomycetes incertae sedis</taxon>
        <taxon>Microthyriales</taxon>
        <taxon>Microthyriaceae</taxon>
        <taxon>Microthyrium</taxon>
    </lineage>
</organism>
<feature type="domain" description="Calcineurin-like phosphoesterase" evidence="1">
    <location>
        <begin position="44"/>
        <end position="239"/>
    </location>
</feature>
<dbReference type="PANTHER" id="PTHR37844">
    <property type="entry name" value="SER/THR PROTEIN PHOSPHATASE SUPERFAMILY (AFU_ORTHOLOGUE AFUA_1G14840)"/>
    <property type="match status" value="1"/>
</dbReference>
<proteinExistence type="predicted"/>
<dbReference type="PANTHER" id="PTHR37844:SF2">
    <property type="entry name" value="SER_THR PROTEIN PHOSPHATASE SUPERFAMILY (AFU_ORTHOLOGUE AFUA_1G14840)"/>
    <property type="match status" value="1"/>
</dbReference>
<dbReference type="GO" id="GO:0016787">
    <property type="term" value="F:hydrolase activity"/>
    <property type="evidence" value="ECO:0007669"/>
    <property type="project" value="InterPro"/>
</dbReference>
<evidence type="ECO:0000313" key="3">
    <source>
        <dbReference type="Proteomes" id="UP000799302"/>
    </source>
</evidence>
<dbReference type="Gene3D" id="3.60.21.10">
    <property type="match status" value="1"/>
</dbReference>
<dbReference type="InterPro" id="IPR004843">
    <property type="entry name" value="Calcineurin-like_PHP"/>
</dbReference>
<evidence type="ECO:0000313" key="2">
    <source>
        <dbReference type="EMBL" id="KAF2671107.1"/>
    </source>
</evidence>
<dbReference type="EMBL" id="MU004233">
    <property type="protein sequence ID" value="KAF2671107.1"/>
    <property type="molecule type" value="Genomic_DNA"/>
</dbReference>
<dbReference type="Pfam" id="PF00149">
    <property type="entry name" value="Metallophos"/>
    <property type="match status" value="1"/>
</dbReference>
<gene>
    <name evidence="2" type="ORF">BT63DRAFT_477657</name>
</gene>